<accession>A0AB74F5U4</accession>
<dbReference type="EMBL" id="FRBP01000020">
    <property type="protein sequence ID" value="SHM54207.1"/>
    <property type="molecule type" value="Genomic_DNA"/>
</dbReference>
<organism evidence="1 2">
    <name type="scientific">Eubacterium callanderi</name>
    <dbReference type="NCBI Taxonomy" id="53442"/>
    <lineage>
        <taxon>Bacteria</taxon>
        <taxon>Bacillati</taxon>
        <taxon>Bacillota</taxon>
        <taxon>Clostridia</taxon>
        <taxon>Eubacteriales</taxon>
        <taxon>Eubacteriaceae</taxon>
        <taxon>Eubacterium</taxon>
    </lineage>
</organism>
<gene>
    <name evidence="1" type="ORF">SAMN04515649_12020</name>
</gene>
<dbReference type="RefSeq" id="WP_073383625.1">
    <property type="nucleotide sequence ID" value="NZ_CAUFHM010000003.1"/>
</dbReference>
<sequence>MELVKENKKEILTALQRALGKEFNGTEQQEGAEELIKSIQNYGIYPMVPELELYCWDAYGKYGDDYFLYPDEDFGYFIVSVFEDHLTNGIPWFTKLVKRINDRSEIMLKDEDGQEVEFGYFTFNDYLVSYDRNSGKIRVGNEHVDILSFDPASLLVVILSELLDPEQED</sequence>
<name>A0AB74F5U4_9FIRM</name>
<comment type="caution">
    <text evidence="1">The sequence shown here is derived from an EMBL/GenBank/DDBJ whole genome shotgun (WGS) entry which is preliminary data.</text>
</comment>
<proteinExistence type="predicted"/>
<dbReference type="Proteomes" id="UP000184012">
    <property type="component" value="Unassembled WGS sequence"/>
</dbReference>
<evidence type="ECO:0000313" key="2">
    <source>
        <dbReference type="Proteomes" id="UP000184012"/>
    </source>
</evidence>
<reference evidence="1 2" key="1">
    <citation type="submission" date="2016-11" db="EMBL/GenBank/DDBJ databases">
        <authorList>
            <person name="Varghese N."/>
            <person name="Submissions S."/>
        </authorList>
    </citation>
    <scope>NUCLEOTIDE SEQUENCE [LARGE SCALE GENOMIC DNA]</scope>
    <source>
        <strain evidence="1 2">FD</strain>
    </source>
</reference>
<protein>
    <recommendedName>
        <fullName evidence="3">SMI1/KNR4 family protein</fullName>
    </recommendedName>
</protein>
<evidence type="ECO:0000313" key="1">
    <source>
        <dbReference type="EMBL" id="SHM54207.1"/>
    </source>
</evidence>
<dbReference type="AlphaFoldDB" id="A0AB74F5U4"/>
<evidence type="ECO:0008006" key="3">
    <source>
        <dbReference type="Google" id="ProtNLM"/>
    </source>
</evidence>